<dbReference type="RefSeq" id="WP_108729106.1">
    <property type="nucleotide sequence ID" value="NZ_CP025785.1"/>
</dbReference>
<evidence type="ECO:0000256" key="1">
    <source>
        <dbReference type="ARBA" id="ARBA00010638"/>
    </source>
</evidence>
<keyword evidence="7" id="KW-1185">Reference proteome</keyword>
<keyword evidence="5" id="KW-0479">Metal-binding</keyword>
<dbReference type="PIRSF" id="PIRSF006806">
    <property type="entry name" value="FTHF_cligase"/>
    <property type="match status" value="1"/>
</dbReference>
<reference evidence="6 7" key="1">
    <citation type="submission" date="2018-01" db="EMBL/GenBank/DDBJ databases">
        <title>Genome sequence of Borrelia tachyglossi.</title>
        <authorList>
            <person name="Gofton A.W."/>
        </authorList>
    </citation>
    <scope>NUCLEOTIDE SEQUENCE [LARGE SCALE GENOMIC DNA]</scope>
    <source>
        <strain evidence="6 7">Bc-F10-1268</strain>
    </source>
</reference>
<keyword evidence="6" id="KW-0436">Ligase</keyword>
<evidence type="ECO:0000256" key="5">
    <source>
        <dbReference type="RuleBase" id="RU361279"/>
    </source>
</evidence>
<dbReference type="GO" id="GO:0030272">
    <property type="term" value="F:5-formyltetrahydrofolate cyclo-ligase activity"/>
    <property type="evidence" value="ECO:0007669"/>
    <property type="project" value="UniProtKB-EC"/>
</dbReference>
<dbReference type="GO" id="GO:0009396">
    <property type="term" value="P:folic acid-containing compound biosynthetic process"/>
    <property type="evidence" value="ECO:0007669"/>
    <property type="project" value="TreeGrafter"/>
</dbReference>
<comment type="similarity">
    <text evidence="1 5">Belongs to the 5-formyltetrahydrofolate cyclo-ligase family.</text>
</comment>
<dbReference type="Pfam" id="PF01812">
    <property type="entry name" value="5-FTHF_cyc-lig"/>
    <property type="match status" value="1"/>
</dbReference>
<evidence type="ECO:0000256" key="4">
    <source>
        <dbReference type="PIRSR" id="PIRSR006806-1"/>
    </source>
</evidence>
<dbReference type="PANTHER" id="PTHR23407:SF1">
    <property type="entry name" value="5-FORMYLTETRAHYDROFOLATE CYCLO-LIGASE"/>
    <property type="match status" value="1"/>
</dbReference>
<feature type="binding site" evidence="4">
    <location>
        <begin position="7"/>
        <end position="11"/>
    </location>
    <ligand>
        <name>ATP</name>
        <dbReference type="ChEBI" id="CHEBI:30616"/>
    </ligand>
</feature>
<name>A0A2S1LWP9_9SPIR</name>
<keyword evidence="3 4" id="KW-0067">ATP-binding</keyword>
<keyword evidence="5" id="KW-0460">Magnesium</keyword>
<dbReference type="Proteomes" id="UP000244655">
    <property type="component" value="Chromosome"/>
</dbReference>
<evidence type="ECO:0000313" key="7">
    <source>
        <dbReference type="Proteomes" id="UP000244655"/>
    </source>
</evidence>
<evidence type="ECO:0000313" key="6">
    <source>
        <dbReference type="EMBL" id="AWG42706.1"/>
    </source>
</evidence>
<dbReference type="GO" id="GO:0005524">
    <property type="term" value="F:ATP binding"/>
    <property type="evidence" value="ECO:0007669"/>
    <property type="project" value="UniProtKB-KW"/>
</dbReference>
<feature type="binding site" evidence="4">
    <location>
        <position position="58"/>
    </location>
    <ligand>
        <name>substrate</name>
    </ligand>
</feature>
<comment type="catalytic activity">
    <reaction evidence="5">
        <text>(6S)-5-formyl-5,6,7,8-tetrahydrofolate + ATP = (6R)-5,10-methenyltetrahydrofolate + ADP + phosphate</text>
        <dbReference type="Rhea" id="RHEA:10488"/>
        <dbReference type="ChEBI" id="CHEBI:30616"/>
        <dbReference type="ChEBI" id="CHEBI:43474"/>
        <dbReference type="ChEBI" id="CHEBI:57455"/>
        <dbReference type="ChEBI" id="CHEBI:57457"/>
        <dbReference type="ChEBI" id="CHEBI:456216"/>
        <dbReference type="EC" id="6.3.3.2"/>
    </reaction>
</comment>
<feature type="binding site" evidence="4">
    <location>
        <begin position="135"/>
        <end position="143"/>
    </location>
    <ligand>
        <name>ATP</name>
        <dbReference type="ChEBI" id="CHEBI:30616"/>
    </ligand>
</feature>
<evidence type="ECO:0000256" key="3">
    <source>
        <dbReference type="ARBA" id="ARBA00022840"/>
    </source>
</evidence>
<dbReference type="Gene3D" id="3.40.50.10420">
    <property type="entry name" value="NagB/RpiA/CoA transferase-like"/>
    <property type="match status" value="1"/>
</dbReference>
<dbReference type="PANTHER" id="PTHR23407">
    <property type="entry name" value="ATPASE INHIBITOR/5-FORMYLTETRAHYDROFOLATE CYCLO-LIGASE"/>
    <property type="match status" value="1"/>
</dbReference>
<dbReference type="InterPro" id="IPR024185">
    <property type="entry name" value="FTHF_cligase-like_sf"/>
</dbReference>
<dbReference type="InterPro" id="IPR037171">
    <property type="entry name" value="NagB/RpiA_transferase-like"/>
</dbReference>
<dbReference type="SUPFAM" id="SSF100950">
    <property type="entry name" value="NagB/RpiA/CoA transferase-like"/>
    <property type="match status" value="1"/>
</dbReference>
<evidence type="ECO:0000256" key="2">
    <source>
        <dbReference type="ARBA" id="ARBA00022741"/>
    </source>
</evidence>
<gene>
    <name evidence="6" type="ORF">CR532_01650</name>
</gene>
<sequence length="188" mass="21294">MNIGLSKQAIRNEMTVLLRNYGIVKIAESSINISANLLKLIKNINTCQVLAYYPMKFEVQIHVFLNSLLDFNFEVFLPRVLGNCDMSFFKYFGNSSLRVGSFNLLEPISCIEFEINKASVILVPGLAFSSNTGHRVGRGGGFYDIFLQRDFFVKIGVCFDFQIFNFVPFCSHDIKVDAMISEKGVLFL</sequence>
<organism evidence="6 7">
    <name type="scientific">Candidatus Borreliella tachyglossi</name>
    <dbReference type="NCBI Taxonomy" id="1964448"/>
    <lineage>
        <taxon>Bacteria</taxon>
        <taxon>Pseudomonadati</taxon>
        <taxon>Spirochaetota</taxon>
        <taxon>Spirochaetia</taxon>
        <taxon>Spirochaetales</taxon>
        <taxon>Borreliaceae</taxon>
        <taxon>Borreliella</taxon>
    </lineage>
</organism>
<dbReference type="NCBIfam" id="TIGR02727">
    <property type="entry name" value="MTHFS_bact"/>
    <property type="match status" value="1"/>
</dbReference>
<accession>A0A2S1LWP9</accession>
<proteinExistence type="inferred from homology"/>
<dbReference type="GO" id="GO:0046872">
    <property type="term" value="F:metal ion binding"/>
    <property type="evidence" value="ECO:0007669"/>
    <property type="project" value="UniProtKB-KW"/>
</dbReference>
<dbReference type="OrthoDB" id="9801938at2"/>
<dbReference type="InterPro" id="IPR002698">
    <property type="entry name" value="FTHF_cligase"/>
</dbReference>
<dbReference type="AlphaFoldDB" id="A0A2S1LWP9"/>
<dbReference type="GO" id="GO:0035999">
    <property type="term" value="P:tetrahydrofolate interconversion"/>
    <property type="evidence" value="ECO:0007669"/>
    <property type="project" value="TreeGrafter"/>
</dbReference>
<dbReference type="EMBL" id="CP025785">
    <property type="protein sequence ID" value="AWG42706.1"/>
    <property type="molecule type" value="Genomic_DNA"/>
</dbReference>
<comment type="cofactor">
    <cofactor evidence="5">
        <name>Mg(2+)</name>
        <dbReference type="ChEBI" id="CHEBI:18420"/>
    </cofactor>
</comment>
<dbReference type="EC" id="6.3.3.2" evidence="5"/>
<protein>
    <recommendedName>
        <fullName evidence="5">5-formyltetrahydrofolate cyclo-ligase</fullName>
        <ecNumber evidence="5">6.3.3.2</ecNumber>
    </recommendedName>
</protein>
<keyword evidence="2 4" id="KW-0547">Nucleotide-binding</keyword>